<accession>A0A383VAC9</accession>
<sequence length="209" mass="21792">MMVKATCTADGITTDRRAHVEAAVAVQSSGLLATQPAACASAVCLLEQQQQQQQHSEPHLDSIVMQLATAVIRLVSTFSVVWPSGNTTSSSTSNSSSTWLSSSRQLCHAALPAAHLAVAVLASPSGDKEIHQALDYAVHLCTGLFEEIHRCPNLVAGVTSGAVDSPTPPMQQLLQSAELLRLLAAAHALHTQHLACLPAAAADAHARAV</sequence>
<protein>
    <submittedName>
        <fullName evidence="1">Uncharacterized protein</fullName>
    </submittedName>
</protein>
<dbReference type="AlphaFoldDB" id="A0A383VAC9"/>
<dbReference type="EMBL" id="FNXT01000206">
    <property type="protein sequence ID" value="SZX62151.1"/>
    <property type="molecule type" value="Genomic_DNA"/>
</dbReference>
<keyword evidence="2" id="KW-1185">Reference proteome</keyword>
<organism evidence="1 2">
    <name type="scientific">Tetradesmus obliquus</name>
    <name type="common">Green alga</name>
    <name type="synonym">Acutodesmus obliquus</name>
    <dbReference type="NCBI Taxonomy" id="3088"/>
    <lineage>
        <taxon>Eukaryota</taxon>
        <taxon>Viridiplantae</taxon>
        <taxon>Chlorophyta</taxon>
        <taxon>core chlorophytes</taxon>
        <taxon>Chlorophyceae</taxon>
        <taxon>CS clade</taxon>
        <taxon>Sphaeropleales</taxon>
        <taxon>Scenedesmaceae</taxon>
        <taxon>Tetradesmus</taxon>
    </lineage>
</organism>
<proteinExistence type="predicted"/>
<name>A0A383VAC9_TETOB</name>
<dbReference type="Proteomes" id="UP000256970">
    <property type="component" value="Unassembled WGS sequence"/>
</dbReference>
<evidence type="ECO:0000313" key="1">
    <source>
        <dbReference type="EMBL" id="SZX62151.1"/>
    </source>
</evidence>
<evidence type="ECO:0000313" key="2">
    <source>
        <dbReference type="Proteomes" id="UP000256970"/>
    </source>
</evidence>
<reference evidence="1 2" key="1">
    <citation type="submission" date="2016-10" db="EMBL/GenBank/DDBJ databases">
        <authorList>
            <person name="Cai Z."/>
        </authorList>
    </citation>
    <scope>NUCLEOTIDE SEQUENCE [LARGE SCALE GENOMIC DNA]</scope>
</reference>
<gene>
    <name evidence="1" type="ORF">BQ4739_LOCUS2674</name>
</gene>